<evidence type="ECO:0000313" key="3">
    <source>
        <dbReference type="EMBL" id="MBB5190858.1"/>
    </source>
</evidence>
<proteinExistence type="predicted"/>
<gene>
    <name evidence="3" type="ORF">HNQ50_001581</name>
</gene>
<dbReference type="Pfam" id="PF07963">
    <property type="entry name" value="N_methyl"/>
    <property type="match status" value="1"/>
</dbReference>
<dbReference type="PANTHER" id="PTHR30093">
    <property type="entry name" value="GENERAL SECRETION PATHWAY PROTEIN G"/>
    <property type="match status" value="1"/>
</dbReference>
<keyword evidence="4" id="KW-1185">Reference proteome</keyword>
<dbReference type="InterPro" id="IPR000983">
    <property type="entry name" value="Bac_GSPG_pilin"/>
</dbReference>
<dbReference type="InterPro" id="IPR012902">
    <property type="entry name" value="N_methyl_site"/>
</dbReference>
<dbReference type="EMBL" id="JACHHN010000003">
    <property type="protein sequence ID" value="MBB5190858.1"/>
    <property type="molecule type" value="Genomic_DNA"/>
</dbReference>
<dbReference type="Proteomes" id="UP000543030">
    <property type="component" value="Unassembled WGS sequence"/>
</dbReference>
<name>A0A840REB4_9NEIS</name>
<organism evidence="3 4">
    <name type="scientific">Silvimonas terrae</name>
    <dbReference type="NCBI Taxonomy" id="300266"/>
    <lineage>
        <taxon>Bacteria</taxon>
        <taxon>Pseudomonadati</taxon>
        <taxon>Pseudomonadota</taxon>
        <taxon>Betaproteobacteria</taxon>
        <taxon>Neisseriales</taxon>
        <taxon>Chitinibacteraceae</taxon>
        <taxon>Silvimonas</taxon>
    </lineage>
</organism>
<dbReference type="AlphaFoldDB" id="A0A840REB4"/>
<reference evidence="3 4" key="1">
    <citation type="submission" date="2020-08" db="EMBL/GenBank/DDBJ databases">
        <title>Genomic Encyclopedia of Type Strains, Phase IV (KMG-IV): sequencing the most valuable type-strain genomes for metagenomic binning, comparative biology and taxonomic classification.</title>
        <authorList>
            <person name="Goeker M."/>
        </authorList>
    </citation>
    <scope>NUCLEOTIDE SEQUENCE [LARGE SCALE GENOMIC DNA]</scope>
    <source>
        <strain evidence="3 4">DSM 18233</strain>
    </source>
</reference>
<dbReference type="PANTHER" id="PTHR30093:SF47">
    <property type="entry name" value="TYPE IV PILUS NON-CORE MINOR PILIN PILE"/>
    <property type="match status" value="1"/>
</dbReference>
<comment type="caution">
    <text evidence="3">The sequence shown here is derived from an EMBL/GenBank/DDBJ whole genome shotgun (WGS) entry which is preliminary data.</text>
</comment>
<dbReference type="NCBIfam" id="TIGR02532">
    <property type="entry name" value="IV_pilin_GFxxxE"/>
    <property type="match status" value="1"/>
</dbReference>
<evidence type="ECO:0000256" key="1">
    <source>
        <dbReference type="ARBA" id="ARBA00022481"/>
    </source>
</evidence>
<keyword evidence="1" id="KW-0488">Methylation</keyword>
<dbReference type="SUPFAM" id="SSF54523">
    <property type="entry name" value="Pili subunits"/>
    <property type="match status" value="1"/>
</dbReference>
<feature type="region of interest" description="Disordered" evidence="2">
    <location>
        <begin position="113"/>
        <end position="137"/>
    </location>
</feature>
<dbReference type="InterPro" id="IPR045584">
    <property type="entry name" value="Pilin-like"/>
</dbReference>
<dbReference type="GO" id="GO:0015627">
    <property type="term" value="C:type II protein secretion system complex"/>
    <property type="evidence" value="ECO:0007669"/>
    <property type="project" value="InterPro"/>
</dbReference>
<evidence type="ECO:0000256" key="2">
    <source>
        <dbReference type="SAM" id="MobiDB-lite"/>
    </source>
</evidence>
<dbReference type="GO" id="GO:0015628">
    <property type="term" value="P:protein secretion by the type II secretion system"/>
    <property type="evidence" value="ECO:0007669"/>
    <property type="project" value="InterPro"/>
</dbReference>
<accession>A0A840REB4</accession>
<dbReference type="Gene3D" id="3.30.700.10">
    <property type="entry name" value="Glycoprotein, Type 4 Pilin"/>
    <property type="match status" value="1"/>
</dbReference>
<evidence type="ECO:0000313" key="4">
    <source>
        <dbReference type="Proteomes" id="UP000543030"/>
    </source>
</evidence>
<dbReference type="PRINTS" id="PR00813">
    <property type="entry name" value="BCTERIALGSPG"/>
</dbReference>
<protein>
    <submittedName>
        <fullName evidence="3">General secretion pathway protein G</fullName>
    </submittedName>
</protein>
<dbReference type="RefSeq" id="WP_246428636.1">
    <property type="nucleotide sequence ID" value="NZ_JACHHN010000003.1"/>
</dbReference>
<sequence length="158" mass="17920">MMQRQCGFTLIELMVTLTILAVLATVALPLTQIAAQRTREEELRRDLWQMRAAIDAYKQASDDGRITKSIEDTGFPPTLNVLVDGVKDMKDPAGNKMYFLRRIPRDPFCDCPSKKNDETWGKRSYASPPDSPEEGKDVYDVYSLSEAVGVNGQPYRQW</sequence>